<evidence type="ECO:0000256" key="38">
    <source>
        <dbReference type="ARBA" id="ARBA00048650"/>
    </source>
</evidence>
<accession>A0A3B0UXW4</accession>
<dbReference type="Pfam" id="PF08240">
    <property type="entry name" value="ADH_N"/>
    <property type="match status" value="1"/>
</dbReference>
<comment type="catalytic activity">
    <reaction evidence="40">
        <text>hexadecanoyl-[ACP] + H2O = hexadecanoate + holo-[ACP] + H(+)</text>
        <dbReference type="Rhea" id="RHEA:41932"/>
        <dbReference type="Rhea" id="RHEA-COMP:9652"/>
        <dbReference type="Rhea" id="RHEA-COMP:9685"/>
        <dbReference type="ChEBI" id="CHEBI:7896"/>
        <dbReference type="ChEBI" id="CHEBI:15377"/>
        <dbReference type="ChEBI" id="CHEBI:15378"/>
        <dbReference type="ChEBI" id="CHEBI:64479"/>
        <dbReference type="ChEBI" id="CHEBI:78483"/>
        <dbReference type="EC" id="3.1.2.14"/>
    </reaction>
    <physiologicalReaction direction="left-to-right" evidence="40">
        <dbReference type="Rhea" id="RHEA:41933"/>
    </physiologicalReaction>
</comment>
<keyword evidence="5" id="KW-0702">S-nitrosylation</keyword>
<comment type="catalytic activity">
    <reaction evidence="15">
        <text>a (3R)-hydroxyacyl-[ACP] = a (2E)-enoyl-[ACP] + H2O</text>
        <dbReference type="Rhea" id="RHEA:13097"/>
        <dbReference type="Rhea" id="RHEA-COMP:9925"/>
        <dbReference type="Rhea" id="RHEA-COMP:9945"/>
        <dbReference type="ChEBI" id="CHEBI:15377"/>
        <dbReference type="ChEBI" id="CHEBI:78784"/>
        <dbReference type="ChEBI" id="CHEBI:78827"/>
        <dbReference type="EC" id="4.2.1.59"/>
    </reaction>
    <physiologicalReaction direction="left-to-right" evidence="15">
        <dbReference type="Rhea" id="RHEA:13098"/>
    </physiologicalReaction>
</comment>
<comment type="catalytic activity">
    <reaction evidence="21">
        <text>3-oxooctadecanoyl-[ACP] + NADPH + H(+) = (3R)-hydroxyoctadecanoyl-[ACP] + NADP(+)</text>
        <dbReference type="Rhea" id="RHEA:41920"/>
        <dbReference type="Rhea" id="RHEA-COMP:9653"/>
        <dbReference type="Rhea" id="RHEA-COMP:9654"/>
        <dbReference type="ChEBI" id="CHEBI:15378"/>
        <dbReference type="ChEBI" id="CHEBI:57783"/>
        <dbReference type="ChEBI" id="CHEBI:58349"/>
        <dbReference type="ChEBI" id="CHEBI:78487"/>
        <dbReference type="ChEBI" id="CHEBI:78488"/>
    </reaction>
    <physiologicalReaction direction="left-to-right" evidence="21">
        <dbReference type="Rhea" id="RHEA:41921"/>
    </physiologicalReaction>
</comment>
<comment type="catalytic activity">
    <reaction evidence="36">
        <text>a fatty acyl-[ACP] + malonyl-[ACP] + H(+) = a 3-oxoacyl-[ACP] + holo-[ACP] + CO2</text>
        <dbReference type="Rhea" id="RHEA:22836"/>
        <dbReference type="Rhea" id="RHEA-COMP:9623"/>
        <dbReference type="Rhea" id="RHEA-COMP:9685"/>
        <dbReference type="Rhea" id="RHEA-COMP:9916"/>
        <dbReference type="Rhea" id="RHEA-COMP:14125"/>
        <dbReference type="ChEBI" id="CHEBI:15378"/>
        <dbReference type="ChEBI" id="CHEBI:16526"/>
        <dbReference type="ChEBI" id="CHEBI:64479"/>
        <dbReference type="ChEBI" id="CHEBI:78449"/>
        <dbReference type="ChEBI" id="CHEBI:78776"/>
        <dbReference type="ChEBI" id="CHEBI:138651"/>
        <dbReference type="EC" id="2.3.1.41"/>
    </reaction>
    <physiologicalReaction direction="left-to-right" evidence="36">
        <dbReference type="Rhea" id="RHEA:22837"/>
    </physiologicalReaction>
</comment>
<dbReference type="InterPro" id="IPR013154">
    <property type="entry name" value="ADH-like_N"/>
</dbReference>
<dbReference type="PROSITE" id="PS52019">
    <property type="entry name" value="PKS_MFAS_DH"/>
    <property type="match status" value="1"/>
</dbReference>
<dbReference type="InterPro" id="IPR020841">
    <property type="entry name" value="PKS_Beta-ketoAc_synthase_dom"/>
</dbReference>
<dbReference type="Gene3D" id="3.40.366.10">
    <property type="entry name" value="Malonyl-Coenzyme A Acyl Carrier Protein, domain 2"/>
    <property type="match status" value="1"/>
</dbReference>
<evidence type="ECO:0000256" key="31">
    <source>
        <dbReference type="ARBA" id="ARBA00047961"/>
    </source>
</evidence>
<dbReference type="PANTHER" id="PTHR43775:SF37">
    <property type="entry name" value="SI:DKEY-61P9.11"/>
    <property type="match status" value="1"/>
</dbReference>
<comment type="catalytic activity">
    <reaction evidence="26">
        <text>(2E)-butenoyl-[ACP] + NADPH + H(+) = butanoyl-[ACP] + NADP(+)</text>
        <dbReference type="Rhea" id="RHEA:41812"/>
        <dbReference type="Rhea" id="RHEA-COMP:9627"/>
        <dbReference type="Rhea" id="RHEA-COMP:9628"/>
        <dbReference type="ChEBI" id="CHEBI:15378"/>
        <dbReference type="ChEBI" id="CHEBI:57783"/>
        <dbReference type="ChEBI" id="CHEBI:58349"/>
        <dbReference type="ChEBI" id="CHEBI:78453"/>
        <dbReference type="ChEBI" id="CHEBI:78454"/>
    </reaction>
    <physiologicalReaction direction="left-to-right" evidence="26">
        <dbReference type="Rhea" id="RHEA:41813"/>
    </physiologicalReaction>
</comment>
<dbReference type="SMART" id="SM00826">
    <property type="entry name" value="PKS_DH"/>
    <property type="match status" value="1"/>
</dbReference>
<comment type="catalytic activity">
    <reaction evidence="42">
        <text>(2E)-octadecenoyl-[ACP] + NADPH + H(+) = octadecanoyl-[ACP] + NADP(+)</text>
        <dbReference type="Rhea" id="RHEA:41928"/>
        <dbReference type="Rhea" id="RHEA-COMP:9655"/>
        <dbReference type="Rhea" id="RHEA-COMP:9656"/>
        <dbReference type="ChEBI" id="CHEBI:15378"/>
        <dbReference type="ChEBI" id="CHEBI:57783"/>
        <dbReference type="ChEBI" id="CHEBI:58349"/>
        <dbReference type="ChEBI" id="CHEBI:78489"/>
        <dbReference type="ChEBI" id="CHEBI:78495"/>
    </reaction>
    <physiologicalReaction direction="left-to-right" evidence="42">
        <dbReference type="Rhea" id="RHEA:41929"/>
    </physiologicalReaction>
</comment>
<dbReference type="GO" id="GO:0004312">
    <property type="term" value="F:fatty acid synthase activity"/>
    <property type="evidence" value="ECO:0007669"/>
    <property type="project" value="TreeGrafter"/>
</dbReference>
<evidence type="ECO:0000256" key="16">
    <source>
        <dbReference type="ARBA" id="ARBA00023398"/>
    </source>
</evidence>
<dbReference type="GO" id="GO:0006633">
    <property type="term" value="P:fatty acid biosynthetic process"/>
    <property type="evidence" value="ECO:0007669"/>
    <property type="project" value="InterPro"/>
</dbReference>
<dbReference type="InterPro" id="IPR009081">
    <property type="entry name" value="PP-bd_ACP"/>
</dbReference>
<evidence type="ECO:0000256" key="45">
    <source>
        <dbReference type="ARBA" id="ARBA00049263"/>
    </source>
</evidence>
<dbReference type="Gene3D" id="3.40.50.720">
    <property type="entry name" value="NAD(P)-binding Rossmann-like Domain"/>
    <property type="match status" value="3"/>
</dbReference>
<comment type="catalytic activity">
    <reaction evidence="22">
        <text>hexanoyl-[ACP] + malonyl-[ACP] + H(+) = 3-oxooctanoyl-[ACP] + holo-[ACP] + CO2</text>
        <dbReference type="Rhea" id="RHEA:41836"/>
        <dbReference type="Rhea" id="RHEA-COMP:9623"/>
        <dbReference type="Rhea" id="RHEA-COMP:9632"/>
        <dbReference type="Rhea" id="RHEA-COMP:9633"/>
        <dbReference type="Rhea" id="RHEA-COMP:9685"/>
        <dbReference type="ChEBI" id="CHEBI:15378"/>
        <dbReference type="ChEBI" id="CHEBI:16526"/>
        <dbReference type="ChEBI" id="CHEBI:64479"/>
        <dbReference type="ChEBI" id="CHEBI:78449"/>
        <dbReference type="ChEBI" id="CHEBI:78459"/>
        <dbReference type="ChEBI" id="CHEBI:78460"/>
    </reaction>
    <physiologicalReaction direction="left-to-right" evidence="22">
        <dbReference type="Rhea" id="RHEA:41837"/>
    </physiologicalReaction>
</comment>
<evidence type="ECO:0000256" key="21">
    <source>
        <dbReference type="ARBA" id="ARBA00047300"/>
    </source>
</evidence>
<gene>
    <name evidence="54" type="ORF">MNBD_CHLOROFLEXI01-1313</name>
</gene>
<dbReference type="GO" id="GO:0004315">
    <property type="term" value="F:3-oxoacyl-[acyl-carrier-protein] synthase activity"/>
    <property type="evidence" value="ECO:0007669"/>
    <property type="project" value="UniProtKB-EC"/>
</dbReference>
<evidence type="ECO:0000256" key="2">
    <source>
        <dbReference type="ARBA" id="ARBA00022450"/>
    </source>
</evidence>
<dbReference type="FunFam" id="3.40.366.10:FF:000002">
    <property type="entry name" value="Probable polyketide synthase 2"/>
    <property type="match status" value="1"/>
</dbReference>
<dbReference type="Pfam" id="PF00698">
    <property type="entry name" value="Acyl_transf_1"/>
    <property type="match status" value="1"/>
</dbReference>
<evidence type="ECO:0000256" key="14">
    <source>
        <dbReference type="ARBA" id="ARBA00023388"/>
    </source>
</evidence>
<comment type="catalytic activity">
    <reaction evidence="29">
        <text>(2E)-hexenoyl-[ACP] + NADPH + H(+) = hexanoyl-[ACP] + NADP(+)</text>
        <dbReference type="Rhea" id="RHEA:41832"/>
        <dbReference type="Rhea" id="RHEA-COMP:9631"/>
        <dbReference type="Rhea" id="RHEA-COMP:9632"/>
        <dbReference type="ChEBI" id="CHEBI:15378"/>
        <dbReference type="ChEBI" id="CHEBI:57783"/>
        <dbReference type="ChEBI" id="CHEBI:58349"/>
        <dbReference type="ChEBI" id="CHEBI:78458"/>
        <dbReference type="ChEBI" id="CHEBI:78459"/>
    </reaction>
    <physiologicalReaction direction="left-to-right" evidence="29">
        <dbReference type="Rhea" id="RHEA:41833"/>
    </physiologicalReaction>
</comment>
<evidence type="ECO:0000256" key="9">
    <source>
        <dbReference type="ARBA" id="ARBA00023239"/>
    </source>
</evidence>
<comment type="catalytic activity">
    <reaction evidence="41">
        <text>3-oxotetradecanoyl-[ACP] + NADPH + H(+) = (3R)-hydroxytetradecanoyl-[ACP] + NADP(+)</text>
        <dbReference type="Rhea" id="RHEA:41888"/>
        <dbReference type="Rhea" id="RHEA-COMP:9645"/>
        <dbReference type="Rhea" id="RHEA-COMP:9646"/>
        <dbReference type="ChEBI" id="CHEBI:15378"/>
        <dbReference type="ChEBI" id="CHEBI:57783"/>
        <dbReference type="ChEBI" id="CHEBI:58349"/>
        <dbReference type="ChEBI" id="CHEBI:78473"/>
        <dbReference type="ChEBI" id="CHEBI:78474"/>
    </reaction>
    <physiologicalReaction direction="left-to-right" evidence="41">
        <dbReference type="Rhea" id="RHEA:41889"/>
    </physiologicalReaction>
</comment>
<dbReference type="Gene3D" id="3.40.50.1820">
    <property type="entry name" value="alpha/beta hydrolase"/>
    <property type="match status" value="1"/>
</dbReference>
<comment type="catalytic activity">
    <reaction evidence="23">
        <text>a (3R)-hydroxyacyl-[ACP] + NADP(+) = a 3-oxoacyl-[ACP] + NADPH + H(+)</text>
        <dbReference type="Rhea" id="RHEA:17397"/>
        <dbReference type="Rhea" id="RHEA-COMP:9916"/>
        <dbReference type="Rhea" id="RHEA-COMP:9945"/>
        <dbReference type="ChEBI" id="CHEBI:15378"/>
        <dbReference type="ChEBI" id="CHEBI:57783"/>
        <dbReference type="ChEBI" id="CHEBI:58349"/>
        <dbReference type="ChEBI" id="CHEBI:78776"/>
        <dbReference type="ChEBI" id="CHEBI:78827"/>
        <dbReference type="EC" id="1.1.1.100"/>
    </reaction>
    <physiologicalReaction direction="right-to-left" evidence="23">
        <dbReference type="Rhea" id="RHEA:17399"/>
    </physiologicalReaction>
</comment>
<comment type="catalytic activity">
    <reaction evidence="24">
        <text>3-oxodecanoyl-[ACP] + NADPH + H(+) = (3R)-hydroxydecanoyl-[ACP] + NADP(+)</text>
        <dbReference type="Rhea" id="RHEA:41856"/>
        <dbReference type="Rhea" id="RHEA-COMP:9637"/>
        <dbReference type="Rhea" id="RHEA-COMP:9638"/>
        <dbReference type="ChEBI" id="CHEBI:15378"/>
        <dbReference type="ChEBI" id="CHEBI:57783"/>
        <dbReference type="ChEBI" id="CHEBI:58349"/>
        <dbReference type="ChEBI" id="CHEBI:78464"/>
        <dbReference type="ChEBI" id="CHEBI:78466"/>
    </reaction>
    <physiologicalReaction direction="left-to-right" evidence="24">
        <dbReference type="Rhea" id="RHEA:41857"/>
    </physiologicalReaction>
</comment>
<dbReference type="GO" id="GO:0005737">
    <property type="term" value="C:cytoplasm"/>
    <property type="evidence" value="ECO:0007669"/>
    <property type="project" value="TreeGrafter"/>
</dbReference>
<comment type="catalytic activity">
    <reaction evidence="47">
        <text>3-oxooctanoyl-[ACP] + NADPH + H(+) = (3R)-hydroxyoctanoyl-[ACP] + NADP(+)</text>
        <dbReference type="Rhea" id="RHEA:41840"/>
        <dbReference type="Rhea" id="RHEA-COMP:9633"/>
        <dbReference type="Rhea" id="RHEA-COMP:9634"/>
        <dbReference type="ChEBI" id="CHEBI:15378"/>
        <dbReference type="ChEBI" id="CHEBI:57783"/>
        <dbReference type="ChEBI" id="CHEBI:58349"/>
        <dbReference type="ChEBI" id="CHEBI:78460"/>
        <dbReference type="ChEBI" id="CHEBI:78461"/>
    </reaction>
    <physiologicalReaction direction="left-to-right" evidence="47">
        <dbReference type="Rhea" id="RHEA:41841"/>
    </physiologicalReaction>
</comment>
<comment type="catalytic activity">
    <reaction evidence="11">
        <text>(3R)-hydroxyoctanoyl-[ACP] = (2E)-octenoyl-[ACP] + H2O</text>
        <dbReference type="Rhea" id="RHEA:41844"/>
        <dbReference type="Rhea" id="RHEA-COMP:9634"/>
        <dbReference type="Rhea" id="RHEA-COMP:9635"/>
        <dbReference type="ChEBI" id="CHEBI:15377"/>
        <dbReference type="ChEBI" id="CHEBI:78461"/>
        <dbReference type="ChEBI" id="CHEBI:78462"/>
    </reaction>
    <physiologicalReaction direction="left-to-right" evidence="11">
        <dbReference type="Rhea" id="RHEA:41845"/>
    </physiologicalReaction>
</comment>
<comment type="catalytic activity">
    <reaction evidence="32">
        <text>hexadecanoyl-[ACP] + malonyl-[ACP] + H(+) = 3-oxooctadecanoyl-[ACP] + holo-[ACP] + CO2</text>
        <dbReference type="Rhea" id="RHEA:41916"/>
        <dbReference type="Rhea" id="RHEA-COMP:9623"/>
        <dbReference type="Rhea" id="RHEA-COMP:9652"/>
        <dbReference type="Rhea" id="RHEA-COMP:9653"/>
        <dbReference type="Rhea" id="RHEA-COMP:9685"/>
        <dbReference type="ChEBI" id="CHEBI:15378"/>
        <dbReference type="ChEBI" id="CHEBI:16526"/>
        <dbReference type="ChEBI" id="CHEBI:64479"/>
        <dbReference type="ChEBI" id="CHEBI:78449"/>
        <dbReference type="ChEBI" id="CHEBI:78483"/>
        <dbReference type="ChEBI" id="CHEBI:78487"/>
    </reaction>
    <physiologicalReaction direction="left-to-right" evidence="32">
        <dbReference type="Rhea" id="RHEA:41917"/>
    </physiologicalReaction>
</comment>
<dbReference type="InterPro" id="IPR057326">
    <property type="entry name" value="KR_dom"/>
</dbReference>
<dbReference type="GO" id="GO:0005886">
    <property type="term" value="C:plasma membrane"/>
    <property type="evidence" value="ECO:0007669"/>
    <property type="project" value="TreeGrafter"/>
</dbReference>
<comment type="catalytic activity">
    <reaction evidence="49">
        <text>(2E)-decenoyl-[ACP] + NADPH + H(+) = decanoyl-[ACP] + NADP(+)</text>
        <dbReference type="Rhea" id="RHEA:41864"/>
        <dbReference type="Rhea" id="RHEA-COMP:9639"/>
        <dbReference type="Rhea" id="RHEA-COMP:9640"/>
        <dbReference type="ChEBI" id="CHEBI:15378"/>
        <dbReference type="ChEBI" id="CHEBI:57783"/>
        <dbReference type="ChEBI" id="CHEBI:58349"/>
        <dbReference type="ChEBI" id="CHEBI:78467"/>
        <dbReference type="ChEBI" id="CHEBI:78468"/>
    </reaction>
    <physiologicalReaction direction="left-to-right" evidence="49">
        <dbReference type="Rhea" id="RHEA:41865"/>
    </physiologicalReaction>
</comment>
<keyword evidence="9" id="KW-0456">Lyase</keyword>
<comment type="catalytic activity">
    <reaction evidence="12">
        <text>(3R)-hydroxydodecanoyl-[ACP] = (2E)-dodecenoyl-[ACP] + H2O</text>
        <dbReference type="Rhea" id="RHEA:41876"/>
        <dbReference type="Rhea" id="RHEA-COMP:9642"/>
        <dbReference type="Rhea" id="RHEA-COMP:9643"/>
        <dbReference type="ChEBI" id="CHEBI:15377"/>
        <dbReference type="ChEBI" id="CHEBI:78470"/>
        <dbReference type="ChEBI" id="CHEBI:78472"/>
    </reaction>
    <physiologicalReaction direction="left-to-right" evidence="12">
        <dbReference type="Rhea" id="RHEA:41877"/>
    </physiologicalReaction>
</comment>
<dbReference type="SMART" id="SM00824">
    <property type="entry name" value="PKS_TE"/>
    <property type="match status" value="1"/>
</dbReference>
<dbReference type="GO" id="GO:0071770">
    <property type="term" value="P:DIM/DIP cell wall layer assembly"/>
    <property type="evidence" value="ECO:0007669"/>
    <property type="project" value="TreeGrafter"/>
</dbReference>
<dbReference type="SMART" id="SM00825">
    <property type="entry name" value="PKS_KS"/>
    <property type="match status" value="1"/>
</dbReference>
<dbReference type="InterPro" id="IPR036736">
    <property type="entry name" value="ACP-like_sf"/>
</dbReference>
<evidence type="ECO:0000256" key="43">
    <source>
        <dbReference type="ARBA" id="ARBA00049109"/>
    </source>
</evidence>
<reference evidence="54" key="1">
    <citation type="submission" date="2018-06" db="EMBL/GenBank/DDBJ databases">
        <authorList>
            <person name="Zhirakovskaya E."/>
        </authorList>
    </citation>
    <scope>NUCLEOTIDE SEQUENCE</scope>
</reference>
<dbReference type="Gene3D" id="3.10.129.110">
    <property type="entry name" value="Polyketide synthase dehydratase"/>
    <property type="match status" value="1"/>
</dbReference>
<comment type="catalytic activity">
    <reaction evidence="45">
        <text>3-oxododecanoyl-[ACP] + NADPH + H(+) = (3R)-hydroxydodecanoyl-[ACP] + NADP(+)</text>
        <dbReference type="Rhea" id="RHEA:41872"/>
        <dbReference type="Rhea" id="RHEA-COMP:9641"/>
        <dbReference type="Rhea" id="RHEA-COMP:9642"/>
        <dbReference type="ChEBI" id="CHEBI:15378"/>
        <dbReference type="ChEBI" id="CHEBI:57783"/>
        <dbReference type="ChEBI" id="CHEBI:58349"/>
        <dbReference type="ChEBI" id="CHEBI:78469"/>
        <dbReference type="ChEBI" id="CHEBI:78470"/>
    </reaction>
    <physiologicalReaction direction="left-to-right" evidence="45">
        <dbReference type="Rhea" id="RHEA:41873"/>
    </physiologicalReaction>
</comment>
<keyword evidence="8" id="KW-0443">Lipid metabolism</keyword>
<dbReference type="InterPro" id="IPR020807">
    <property type="entry name" value="PKS_DH"/>
</dbReference>
<dbReference type="Pfam" id="PF00109">
    <property type="entry name" value="ketoacyl-synt"/>
    <property type="match status" value="1"/>
</dbReference>
<dbReference type="PANTHER" id="PTHR43775">
    <property type="entry name" value="FATTY ACID SYNTHASE"/>
    <property type="match status" value="1"/>
</dbReference>
<dbReference type="Gene3D" id="3.30.70.3290">
    <property type="match status" value="1"/>
</dbReference>
<comment type="catalytic activity">
    <reaction evidence="30">
        <text>3-oxobutanoyl-[ACP] + NADPH + H(+) = (3R)-hydroxybutanoyl-[ACP] + NADP(+)</text>
        <dbReference type="Rhea" id="RHEA:41804"/>
        <dbReference type="Rhea" id="RHEA-COMP:9625"/>
        <dbReference type="Rhea" id="RHEA-COMP:9626"/>
        <dbReference type="ChEBI" id="CHEBI:15378"/>
        <dbReference type="ChEBI" id="CHEBI:57783"/>
        <dbReference type="ChEBI" id="CHEBI:58349"/>
        <dbReference type="ChEBI" id="CHEBI:78450"/>
        <dbReference type="ChEBI" id="CHEBI:78451"/>
    </reaction>
    <physiologicalReaction direction="left-to-right" evidence="30">
        <dbReference type="Rhea" id="RHEA:41805"/>
    </physiologicalReaction>
</comment>
<keyword evidence="3" id="KW-0597">Phosphoprotein</keyword>
<evidence type="ECO:0000256" key="6">
    <source>
        <dbReference type="ARBA" id="ARBA00022832"/>
    </source>
</evidence>
<dbReference type="PROSITE" id="PS00606">
    <property type="entry name" value="KS3_1"/>
    <property type="match status" value="1"/>
</dbReference>
<feature type="domain" description="PKS/mFAS DH" evidence="53">
    <location>
        <begin position="916"/>
        <end position="1204"/>
    </location>
</feature>
<dbReference type="GO" id="GO:0004316">
    <property type="term" value="F:3-oxoacyl-[acyl-carrier-protein] reductase (NADPH) activity"/>
    <property type="evidence" value="ECO:0007669"/>
    <property type="project" value="UniProtKB-EC"/>
</dbReference>
<evidence type="ECO:0000256" key="36">
    <source>
        <dbReference type="ARBA" id="ARBA00048506"/>
    </source>
</evidence>
<dbReference type="CDD" id="cd08955">
    <property type="entry name" value="KR_2_FAS_SDR_x"/>
    <property type="match status" value="1"/>
</dbReference>
<dbReference type="InterPro" id="IPR029058">
    <property type="entry name" value="AB_hydrolase_fold"/>
</dbReference>
<evidence type="ECO:0000256" key="18">
    <source>
        <dbReference type="ARBA" id="ARBA00023401"/>
    </source>
</evidence>
<dbReference type="SUPFAM" id="SSF50129">
    <property type="entry name" value="GroES-like"/>
    <property type="match status" value="1"/>
</dbReference>
<evidence type="ECO:0000256" key="19">
    <source>
        <dbReference type="ARBA" id="ARBA00023402"/>
    </source>
</evidence>
<dbReference type="InterPro" id="IPR049551">
    <property type="entry name" value="PKS_DH_C"/>
</dbReference>
<evidence type="ECO:0000256" key="22">
    <source>
        <dbReference type="ARBA" id="ARBA00047394"/>
    </source>
</evidence>
<comment type="catalytic activity">
    <reaction evidence="14">
        <text>(3R)-hydroxydecanoyl-[ACP] = (2E)-decenoyl-[ACP] + H2O</text>
        <dbReference type="Rhea" id="RHEA:41860"/>
        <dbReference type="Rhea" id="RHEA-COMP:9638"/>
        <dbReference type="Rhea" id="RHEA-COMP:9639"/>
        <dbReference type="ChEBI" id="CHEBI:15377"/>
        <dbReference type="ChEBI" id="CHEBI:78466"/>
        <dbReference type="ChEBI" id="CHEBI:78467"/>
    </reaction>
    <physiologicalReaction direction="left-to-right" evidence="14">
        <dbReference type="Rhea" id="RHEA:41861"/>
    </physiologicalReaction>
</comment>
<dbReference type="InterPro" id="IPR001031">
    <property type="entry name" value="Thioesterase"/>
</dbReference>
<comment type="catalytic activity">
    <reaction evidence="27">
        <text>dodecanoyl-[ACP] + malonyl-[ACP] + H(+) = 3-oxotetradecanoyl-[ACP] + holo-[ACP] + CO2</text>
        <dbReference type="Rhea" id="RHEA:41884"/>
        <dbReference type="Rhea" id="RHEA-COMP:9623"/>
        <dbReference type="Rhea" id="RHEA-COMP:9644"/>
        <dbReference type="Rhea" id="RHEA-COMP:9645"/>
        <dbReference type="Rhea" id="RHEA-COMP:9685"/>
        <dbReference type="ChEBI" id="CHEBI:15378"/>
        <dbReference type="ChEBI" id="CHEBI:16526"/>
        <dbReference type="ChEBI" id="CHEBI:64479"/>
        <dbReference type="ChEBI" id="CHEBI:65264"/>
        <dbReference type="ChEBI" id="CHEBI:78449"/>
        <dbReference type="ChEBI" id="CHEBI:78473"/>
    </reaction>
    <physiologicalReaction direction="left-to-right" evidence="27">
        <dbReference type="Rhea" id="RHEA:41885"/>
    </physiologicalReaction>
</comment>
<comment type="catalytic activity">
    <reaction evidence="25">
        <text>tetradecanoyl-[ACP] + malonyl-[ACP] + H(+) = 3-oxohexadecanoyl-[ACP] + holo-[ACP] + CO2</text>
        <dbReference type="Rhea" id="RHEA:41900"/>
        <dbReference type="Rhea" id="RHEA-COMP:9623"/>
        <dbReference type="Rhea" id="RHEA-COMP:9648"/>
        <dbReference type="Rhea" id="RHEA-COMP:9649"/>
        <dbReference type="Rhea" id="RHEA-COMP:9685"/>
        <dbReference type="ChEBI" id="CHEBI:15378"/>
        <dbReference type="ChEBI" id="CHEBI:16526"/>
        <dbReference type="ChEBI" id="CHEBI:64479"/>
        <dbReference type="ChEBI" id="CHEBI:78449"/>
        <dbReference type="ChEBI" id="CHEBI:78477"/>
        <dbReference type="ChEBI" id="CHEBI:78478"/>
    </reaction>
    <physiologicalReaction direction="left-to-right" evidence="25">
        <dbReference type="Rhea" id="RHEA:41901"/>
    </physiologicalReaction>
</comment>
<dbReference type="PROSITE" id="PS50075">
    <property type="entry name" value="CARRIER"/>
    <property type="match status" value="1"/>
</dbReference>
<evidence type="ECO:0000256" key="7">
    <source>
        <dbReference type="ARBA" id="ARBA00022898"/>
    </source>
</evidence>
<comment type="catalytic activity">
    <reaction evidence="31">
        <text>acetyl-[ACP] + malonyl-[ACP] + H(+) = 3-oxobutanoyl-[ACP] + holo-[ACP] + CO2</text>
        <dbReference type="Rhea" id="RHEA:41800"/>
        <dbReference type="Rhea" id="RHEA-COMP:9621"/>
        <dbReference type="Rhea" id="RHEA-COMP:9623"/>
        <dbReference type="Rhea" id="RHEA-COMP:9625"/>
        <dbReference type="Rhea" id="RHEA-COMP:9685"/>
        <dbReference type="ChEBI" id="CHEBI:15378"/>
        <dbReference type="ChEBI" id="CHEBI:16526"/>
        <dbReference type="ChEBI" id="CHEBI:64479"/>
        <dbReference type="ChEBI" id="CHEBI:78446"/>
        <dbReference type="ChEBI" id="CHEBI:78449"/>
        <dbReference type="ChEBI" id="CHEBI:78450"/>
    </reaction>
    <physiologicalReaction direction="left-to-right" evidence="31">
        <dbReference type="Rhea" id="RHEA:41801"/>
    </physiologicalReaction>
</comment>
<dbReference type="InterPro" id="IPR014030">
    <property type="entry name" value="Ketoacyl_synth_N"/>
</dbReference>
<evidence type="ECO:0000256" key="39">
    <source>
        <dbReference type="ARBA" id="ARBA00048691"/>
    </source>
</evidence>
<dbReference type="InterPro" id="IPR013968">
    <property type="entry name" value="PKS_KR"/>
</dbReference>
<comment type="catalytic activity">
    <reaction evidence="19">
        <text>(3R)-hydroxybutanoyl-[ACP] = (2E)-butenoyl-[ACP] + H2O</text>
        <dbReference type="Rhea" id="RHEA:41808"/>
        <dbReference type="Rhea" id="RHEA-COMP:9626"/>
        <dbReference type="Rhea" id="RHEA-COMP:9627"/>
        <dbReference type="ChEBI" id="CHEBI:15377"/>
        <dbReference type="ChEBI" id="CHEBI:78451"/>
        <dbReference type="ChEBI" id="CHEBI:78453"/>
    </reaction>
    <physiologicalReaction direction="left-to-right" evidence="19">
        <dbReference type="Rhea" id="RHEA:41809"/>
    </physiologicalReaction>
</comment>
<evidence type="ECO:0000256" key="50">
    <source>
        <dbReference type="ARBA" id="ARBA00049533"/>
    </source>
</evidence>
<evidence type="ECO:0000256" key="28">
    <source>
        <dbReference type="ARBA" id="ARBA00047810"/>
    </source>
</evidence>
<dbReference type="SUPFAM" id="SSF52151">
    <property type="entry name" value="FabD/lysophospholipase-like"/>
    <property type="match status" value="1"/>
</dbReference>
<evidence type="ECO:0000256" key="33">
    <source>
        <dbReference type="ARBA" id="ARBA00048281"/>
    </source>
</evidence>
<evidence type="ECO:0000259" key="51">
    <source>
        <dbReference type="PROSITE" id="PS50075"/>
    </source>
</evidence>
<dbReference type="SMART" id="SM00822">
    <property type="entry name" value="PKS_KR"/>
    <property type="match status" value="1"/>
</dbReference>
<dbReference type="PROSITE" id="PS00012">
    <property type="entry name" value="PHOSPHOPANTETHEINE"/>
    <property type="match status" value="1"/>
</dbReference>
<dbReference type="SUPFAM" id="SSF55048">
    <property type="entry name" value="Probable ACP-binding domain of malonyl-CoA ACP transacylase"/>
    <property type="match status" value="1"/>
</dbReference>
<dbReference type="InterPro" id="IPR016039">
    <property type="entry name" value="Thiolase-like"/>
</dbReference>
<evidence type="ECO:0000256" key="30">
    <source>
        <dbReference type="ARBA" id="ARBA00047953"/>
    </source>
</evidence>
<dbReference type="Pfam" id="PF00550">
    <property type="entry name" value="PP-binding"/>
    <property type="match status" value="1"/>
</dbReference>
<dbReference type="InterPro" id="IPR042104">
    <property type="entry name" value="PKS_dehydratase_sf"/>
</dbReference>
<evidence type="ECO:0000256" key="29">
    <source>
        <dbReference type="ARBA" id="ARBA00047897"/>
    </source>
</evidence>
<dbReference type="SMART" id="SM00823">
    <property type="entry name" value="PKS_PP"/>
    <property type="match status" value="1"/>
</dbReference>
<evidence type="ECO:0000256" key="46">
    <source>
        <dbReference type="ARBA" id="ARBA00049414"/>
    </source>
</evidence>
<dbReference type="InterPro" id="IPR001227">
    <property type="entry name" value="Ac_transferase_dom_sf"/>
</dbReference>
<evidence type="ECO:0000256" key="10">
    <source>
        <dbReference type="ARBA" id="ARBA00023268"/>
    </source>
</evidence>
<comment type="catalytic activity">
    <reaction evidence="35">
        <text>(2E)-octenoyl-[ACP] + NADPH + H(+) = octanoyl-[ACP] + NADP(+)</text>
        <dbReference type="Rhea" id="RHEA:41848"/>
        <dbReference type="Rhea" id="RHEA-COMP:9635"/>
        <dbReference type="Rhea" id="RHEA-COMP:9636"/>
        <dbReference type="ChEBI" id="CHEBI:15378"/>
        <dbReference type="ChEBI" id="CHEBI:57783"/>
        <dbReference type="ChEBI" id="CHEBI:58349"/>
        <dbReference type="ChEBI" id="CHEBI:78462"/>
        <dbReference type="ChEBI" id="CHEBI:78463"/>
    </reaction>
    <physiologicalReaction direction="left-to-right" evidence="35">
        <dbReference type="Rhea" id="RHEA:41849"/>
    </physiologicalReaction>
</comment>
<evidence type="ECO:0000256" key="40">
    <source>
        <dbReference type="ARBA" id="ARBA00048704"/>
    </source>
</evidence>
<dbReference type="GO" id="GO:0016297">
    <property type="term" value="F:fatty acyl-[ACP] hydrolase activity"/>
    <property type="evidence" value="ECO:0007669"/>
    <property type="project" value="UniProtKB-EC"/>
</dbReference>
<evidence type="ECO:0000256" key="13">
    <source>
        <dbReference type="ARBA" id="ARBA00023373"/>
    </source>
</evidence>
<comment type="catalytic activity">
    <reaction evidence="16">
        <text>(3R)-hydroxytetradecanoyl-[ACP] = (2E)-tetradecenoyl-[ACP] + H2O</text>
        <dbReference type="Rhea" id="RHEA:41892"/>
        <dbReference type="Rhea" id="RHEA-COMP:9646"/>
        <dbReference type="Rhea" id="RHEA-COMP:9647"/>
        <dbReference type="ChEBI" id="CHEBI:15377"/>
        <dbReference type="ChEBI" id="CHEBI:78474"/>
        <dbReference type="ChEBI" id="CHEBI:78475"/>
    </reaction>
    <physiologicalReaction direction="left-to-right" evidence="16">
        <dbReference type="Rhea" id="RHEA:41893"/>
    </physiologicalReaction>
</comment>
<proteinExistence type="predicted"/>
<comment type="catalytic activity">
    <reaction evidence="34">
        <text>tetradecanoyl-[ACP] + H2O = tetradecanoate + holo-[ACP] + H(+)</text>
        <dbReference type="Rhea" id="RHEA:30123"/>
        <dbReference type="Rhea" id="RHEA-COMP:9648"/>
        <dbReference type="Rhea" id="RHEA-COMP:9685"/>
        <dbReference type="ChEBI" id="CHEBI:15377"/>
        <dbReference type="ChEBI" id="CHEBI:15378"/>
        <dbReference type="ChEBI" id="CHEBI:30807"/>
        <dbReference type="ChEBI" id="CHEBI:64479"/>
        <dbReference type="ChEBI" id="CHEBI:78477"/>
        <dbReference type="EC" id="3.1.2.14"/>
    </reaction>
    <physiologicalReaction direction="left-to-right" evidence="34">
        <dbReference type="Rhea" id="RHEA:30124"/>
    </physiologicalReaction>
</comment>
<keyword evidence="7" id="KW-0663">Pyridoxal phosphate</keyword>
<evidence type="ECO:0000256" key="20">
    <source>
        <dbReference type="ARBA" id="ARBA00023442"/>
    </source>
</evidence>
<dbReference type="SMART" id="SM00827">
    <property type="entry name" value="PKS_AT"/>
    <property type="match status" value="1"/>
</dbReference>
<protein>
    <submittedName>
        <fullName evidence="54">Polyketide synthase modules and related proteins</fullName>
    </submittedName>
</protein>
<evidence type="ECO:0000259" key="52">
    <source>
        <dbReference type="PROSITE" id="PS52004"/>
    </source>
</evidence>
<dbReference type="Pfam" id="PF21089">
    <property type="entry name" value="PKS_DH_N"/>
    <property type="match status" value="1"/>
</dbReference>
<comment type="catalytic activity">
    <reaction evidence="28">
        <text>(2E)-hexadecenoyl-[ACP] + NADPH + H(+) = hexadecanoyl-[ACP] + NADP(+)</text>
        <dbReference type="Rhea" id="RHEA:41912"/>
        <dbReference type="Rhea" id="RHEA-COMP:9651"/>
        <dbReference type="Rhea" id="RHEA-COMP:9652"/>
        <dbReference type="ChEBI" id="CHEBI:15378"/>
        <dbReference type="ChEBI" id="CHEBI:57783"/>
        <dbReference type="ChEBI" id="CHEBI:58349"/>
        <dbReference type="ChEBI" id="CHEBI:78481"/>
        <dbReference type="ChEBI" id="CHEBI:78483"/>
    </reaction>
    <physiologicalReaction direction="left-to-right" evidence="28">
        <dbReference type="Rhea" id="RHEA:41913"/>
    </physiologicalReaction>
</comment>
<keyword evidence="2" id="KW-0596">Phosphopantetheine</keyword>
<dbReference type="InterPro" id="IPR020802">
    <property type="entry name" value="TesA-like"/>
</dbReference>
<dbReference type="Pfam" id="PF00975">
    <property type="entry name" value="Thioesterase"/>
    <property type="match status" value="1"/>
</dbReference>
<dbReference type="FunFam" id="3.40.50.720:FF:000209">
    <property type="entry name" value="Polyketide synthase Pks12"/>
    <property type="match status" value="1"/>
</dbReference>
<comment type="catalytic activity">
    <reaction evidence="48">
        <text>butanoyl-[ACP] + malonyl-[ACP] + H(+) = 3-oxohexanoyl-[ACP] + holo-[ACP] + CO2</text>
        <dbReference type="Rhea" id="RHEA:41820"/>
        <dbReference type="Rhea" id="RHEA-COMP:9623"/>
        <dbReference type="Rhea" id="RHEA-COMP:9628"/>
        <dbReference type="Rhea" id="RHEA-COMP:9629"/>
        <dbReference type="Rhea" id="RHEA-COMP:9685"/>
        <dbReference type="ChEBI" id="CHEBI:15378"/>
        <dbReference type="ChEBI" id="CHEBI:16526"/>
        <dbReference type="ChEBI" id="CHEBI:64479"/>
        <dbReference type="ChEBI" id="CHEBI:78449"/>
        <dbReference type="ChEBI" id="CHEBI:78454"/>
        <dbReference type="ChEBI" id="CHEBI:78456"/>
    </reaction>
    <physiologicalReaction direction="left-to-right" evidence="48">
        <dbReference type="Rhea" id="RHEA:41821"/>
    </physiologicalReaction>
</comment>
<comment type="catalytic activity">
    <reaction evidence="50">
        <text>octanoyl-[ACP] + malonyl-[ACP] + H(+) = 3-oxodecanoyl-[ACP] + holo-[ACP] + CO2</text>
        <dbReference type="Rhea" id="RHEA:41852"/>
        <dbReference type="Rhea" id="RHEA-COMP:9623"/>
        <dbReference type="Rhea" id="RHEA-COMP:9636"/>
        <dbReference type="Rhea" id="RHEA-COMP:9637"/>
        <dbReference type="Rhea" id="RHEA-COMP:9685"/>
        <dbReference type="ChEBI" id="CHEBI:15378"/>
        <dbReference type="ChEBI" id="CHEBI:16526"/>
        <dbReference type="ChEBI" id="CHEBI:64479"/>
        <dbReference type="ChEBI" id="CHEBI:78449"/>
        <dbReference type="ChEBI" id="CHEBI:78463"/>
        <dbReference type="ChEBI" id="CHEBI:78464"/>
    </reaction>
    <physiologicalReaction direction="left-to-right" evidence="50">
        <dbReference type="Rhea" id="RHEA:41853"/>
    </physiologicalReaction>
</comment>
<evidence type="ECO:0000256" key="49">
    <source>
        <dbReference type="ARBA" id="ARBA00049521"/>
    </source>
</evidence>
<dbReference type="SUPFAM" id="SSF47336">
    <property type="entry name" value="ACP-like"/>
    <property type="match status" value="1"/>
</dbReference>
<dbReference type="SUPFAM" id="SSF51735">
    <property type="entry name" value="NAD(P)-binding Rossmann-fold domains"/>
    <property type="match status" value="3"/>
</dbReference>
<evidence type="ECO:0000259" key="53">
    <source>
        <dbReference type="PROSITE" id="PS52019"/>
    </source>
</evidence>
<dbReference type="Pfam" id="PF02801">
    <property type="entry name" value="Ketoacyl-synt_C"/>
    <property type="match status" value="1"/>
</dbReference>
<dbReference type="GO" id="GO:0141148">
    <property type="term" value="F:enoyl-[acyl-carrier-protein] reductase (NADPH) activity"/>
    <property type="evidence" value="ECO:0007669"/>
    <property type="project" value="UniProtKB-EC"/>
</dbReference>
<feature type="domain" description="Carrier" evidence="51">
    <location>
        <begin position="2075"/>
        <end position="2152"/>
    </location>
</feature>
<evidence type="ECO:0000256" key="27">
    <source>
        <dbReference type="ARBA" id="ARBA00047578"/>
    </source>
</evidence>
<comment type="catalytic activity">
    <reaction evidence="33">
        <text>(2E)-dodecenoyl-[ACP] + NADPH + H(+) = dodecanoyl-[ACP] + NADP(+)</text>
        <dbReference type="Rhea" id="RHEA:41880"/>
        <dbReference type="Rhea" id="RHEA-COMP:9643"/>
        <dbReference type="Rhea" id="RHEA-COMP:9644"/>
        <dbReference type="ChEBI" id="CHEBI:15378"/>
        <dbReference type="ChEBI" id="CHEBI:57783"/>
        <dbReference type="ChEBI" id="CHEBI:58349"/>
        <dbReference type="ChEBI" id="CHEBI:65264"/>
        <dbReference type="ChEBI" id="CHEBI:78472"/>
    </reaction>
    <physiologicalReaction direction="left-to-right" evidence="33">
        <dbReference type="Rhea" id="RHEA:41881"/>
    </physiologicalReaction>
</comment>
<dbReference type="InterPro" id="IPR020843">
    <property type="entry name" value="ER"/>
</dbReference>
<dbReference type="CDD" id="cd00833">
    <property type="entry name" value="PKS"/>
    <property type="match status" value="1"/>
</dbReference>
<keyword evidence="10" id="KW-0511">Multifunctional enzyme</keyword>
<evidence type="ECO:0000256" key="26">
    <source>
        <dbReference type="ARBA" id="ARBA00047500"/>
    </source>
</evidence>
<dbReference type="InterPro" id="IPR006162">
    <property type="entry name" value="Ppantetheine_attach_site"/>
</dbReference>
<comment type="catalytic activity">
    <reaction evidence="18">
        <text>(3R)-hydroxyhexadecanoyl-[ACP] = (2E)-hexadecenoyl-[ACP] + H2O</text>
        <dbReference type="Rhea" id="RHEA:41908"/>
        <dbReference type="Rhea" id="RHEA-COMP:9650"/>
        <dbReference type="Rhea" id="RHEA-COMP:9651"/>
        <dbReference type="ChEBI" id="CHEBI:15377"/>
        <dbReference type="ChEBI" id="CHEBI:78480"/>
        <dbReference type="ChEBI" id="CHEBI:78481"/>
    </reaction>
    <physiologicalReaction direction="left-to-right" evidence="18">
        <dbReference type="Rhea" id="RHEA:41909"/>
    </physiologicalReaction>
</comment>
<sequence length="2450" mass="269871">MKSTTAHKNKSSNSIAIVGMSCRVPGAENIQAFWQNLRDGVESLTQFTDKELLSAGVDASWLDNPRYVKANAILKDVTTFDADFFDVPPREAEVLDPQQRLLLECAWEALESAGIDPDRFKGNIGVYAGMRSSEYLMFNQDPIDQVGFTQESPIVVTQRHWANDKDFLATRVAFKLNLRGPAVTVQTACSTSLVTIHLAVQSLLTSESDVALAGGVTIRVPQRAGYVYSEGMIFSPDGHTRSFDAKAGGTIFSSGAGVVVLKRLEDAIADEDTIFAVIRGTAVNNDGGGEKTRYSAPTVEGQARVILEAQEKAGIDPSTISYIEAHGTATPVGDPIEVAGLTEAFRKKTDKKQYCAIGSVKSNIGHTVQAAGVLGVIKVALMMQHKAMVPTVHFTAPNPRIDFENSPFFVNIEHRPWPDQESSRRAGVSSFGVGGTNAHVILEEAPQLAETAVAQSAEPILTLTAKNEDSLRELVTAYHHYLTNNPDANLVDVCFTASNGRSHFSHRLAIMARSVAEMQKKLAEIMADEIPADTFWGNSNVNNEPIAFLFTGQGAQYGGMGQQLYESEPLFRETMDHCATLLTPYLDISLLEVLYPTEGEENPLIHETAYTQPALFALEYSLATLWQSWGIRPTHVMGHSVGEYVAACVAGIFSLEDGLKLIAERGRLMQSLPQEGEMAIIFATESDVSQAIAPFANQISIAAVNGATNLVISGERKAVQAVVAQFEEKDVRTRALTTSHAFHSHLMTPILDKFESVAASVTQNVPQMSVISNVTGQPLDTNRPPTAAYWRDHVRGAVRFSTAIDYLAEIGCKTFVEIGPNPTLLGMARRCLPDVDGKWLPSIRKGRDAQHQMRQSLAALYVSGTKVNWNATSLQVGRRIQLPTYPFQRKRFWVERIKDDKQETAVSTNLLGNVSHALLGRRLHSPLVEIQYLAEIDPTITPFLQQHRAFDVITLPATAYVEMVHTAATDFFAAKRLQITIKDLVIHQALLFPEGDPKTVQLILFPQENDQTAFKIYSLAEEKRTAWTLHASGNAVGVQPEDAAASVDIEAMQVRLPEKLSIADFYQEKREKGIFHGLDFQGVRDVWRRDGEALGFIRLPRIARSTENSYLMHPALLDACIQITMSALPTNRDPDALYLPMVWERIHFLAPIPNILWSHAKAKTNADPNAELQTVDLDLYDEAGLLVAKVEGLHFKRARREAMLQAVSKHPERDWLHRIEWEAQRLADAVVDEGVAKTRWLIFSDANDLGTAVAKHLTAQGDKVQVVVPVDAPHLNGNELTAVRLHNDEQLDGLLKQYADAGHGAEMGILFLQGIDSADFELTDRTLIAQKQETAVGGLMQLVQSISRQFSADQTALKLWILTQGAQAVGWQPGPYSVAQSTLWGMGKVIAREHPELSCTLIDIDPATNVDELDEVLAELQNGRIEQQIAFRSNTRYVARLKPHFSRSSDKSARLTFPSSQTYRLESKEPGTFDGLKLEPMKRQPPGPGEVEIQIQATGLNFRDVLIALGRFDDVIGRECSGVVVACGESVTNVAVGDEVMAIAAESFASYVTIKAHYVVLKPRHLSFTEAATVPMVFLTAYYGLHTLAKMKRGDKVLIHAASGGVGHAAIQLAQQCGAEIYATASKKKWPYLRSLGLQNIMDSRSLQFADDIMQLTDGEGVDIVLNSLAGEFITRSLDVLGENGRFIEIGATDVWDQEQMAAIRPDVDYHWFHLGQSVAQKMPQFFQEMFQQVADGFATGMYKPLPRYAFYIDEAIDAFRFMSQAKHIGKVVVTHPAQTTEDEQEVGQKIHGDGTYLVTGGLGGLGLKVAFWLAENGAKHLLLMGRSAPSETAVTALKELEARGVNAQPAQADVADIAALESALSVTGKEMPPLRGVIHAAGVLADGILQQQVWERFEKVFAPKVDGAWNLHLLTHHLPLDFFVLFSSVSSLWGNAGQGNYAAANTFLDMLAHYRQARGLTAVSINWGAWSEVGMAANMGEAVERRRIKAGMGKIDPTLGMTILDQILQADHAQVGVIPADWALYAQQFPLNAQKTFLAHLVQEKRTFNKKSAAKPGKAKRNLLQALKTADADARQEILIQYIKTQIARIGGMDESKLEMDPSLDEMGIDSLMAIELRNRIATDLQVDIPMNEFLSNPNIAYLANLLHAQSQTEQDGEVKESEIKEWTPIVPMNTTGTNLPFFCVHGVGGHTMRFIKLARHLGEHQPFYGFQAQGLDGESPRLESVEAMAAQYLEAMIAFQPEGPYVIAGYSFGSYVAYEMACQLVEKGGDVESLILFDGKAAELVSYEATLNWRTKTGHKVNSLREKQAFHAQQMSELSPSDQLIYMSDVITGGDKVYKRRRNVRFDENPYDDSDVSQVMNQMIKHNVGIGKVYKLRKYAGKITFFAATEDRGYHGWTHLAEGGVDSIPVPGTHMSIMEEPNVSVVAEKLQKLLDQISKMHRSKQSSS</sequence>
<dbReference type="Gene3D" id="3.40.47.10">
    <property type="match status" value="1"/>
</dbReference>
<comment type="catalytic activity">
    <reaction evidence="44">
        <text>(2E)-tetradecenoyl-[ACP] + NADPH + H(+) = tetradecanoyl-[ACP] + NADP(+)</text>
        <dbReference type="Rhea" id="RHEA:41896"/>
        <dbReference type="Rhea" id="RHEA-COMP:9647"/>
        <dbReference type="Rhea" id="RHEA-COMP:9648"/>
        <dbReference type="ChEBI" id="CHEBI:15378"/>
        <dbReference type="ChEBI" id="CHEBI:57783"/>
        <dbReference type="ChEBI" id="CHEBI:58349"/>
        <dbReference type="ChEBI" id="CHEBI:78475"/>
        <dbReference type="ChEBI" id="CHEBI:78477"/>
    </reaction>
    <physiologicalReaction direction="left-to-right" evidence="44">
        <dbReference type="Rhea" id="RHEA:41897"/>
    </physiologicalReaction>
</comment>
<dbReference type="GO" id="GO:0019171">
    <property type="term" value="F:(3R)-hydroxyacyl-[acyl-carrier-protein] dehydratase activity"/>
    <property type="evidence" value="ECO:0007669"/>
    <property type="project" value="UniProtKB-EC"/>
</dbReference>
<comment type="catalytic activity">
    <reaction evidence="37">
        <text>3-oxohexanoyl-[ACP] + NADPH + H(+) = (3R)-hydroxyhexanoyl-[ACP] + NADP(+)</text>
        <dbReference type="Rhea" id="RHEA:41824"/>
        <dbReference type="Rhea" id="RHEA-COMP:9629"/>
        <dbReference type="Rhea" id="RHEA-COMP:9630"/>
        <dbReference type="ChEBI" id="CHEBI:15378"/>
        <dbReference type="ChEBI" id="CHEBI:57783"/>
        <dbReference type="ChEBI" id="CHEBI:58349"/>
        <dbReference type="ChEBI" id="CHEBI:78456"/>
        <dbReference type="ChEBI" id="CHEBI:78457"/>
    </reaction>
    <physiologicalReaction direction="left-to-right" evidence="37">
        <dbReference type="Rhea" id="RHEA:41825"/>
    </physiologicalReaction>
</comment>
<dbReference type="SUPFAM" id="SSF53901">
    <property type="entry name" value="Thiolase-like"/>
    <property type="match status" value="1"/>
</dbReference>
<comment type="function">
    <text evidence="20">Fatty acid synthetase is a multifunctional enzyme that catalyzes the de novo biosynthesis of long-chain saturated fatty acids starting from acetyl-CoA and malonyl-CoA in the presence of NADPH. This multifunctional protein contains 7 catalytic activities and a site for the binding of the prosthetic group 4'-phosphopantetheine of the acyl carrier protein ([ACP]) domain.</text>
</comment>
<evidence type="ECO:0000256" key="37">
    <source>
        <dbReference type="ARBA" id="ARBA00048571"/>
    </source>
</evidence>
<dbReference type="InterPro" id="IPR014043">
    <property type="entry name" value="Acyl_transferase_dom"/>
</dbReference>
<evidence type="ECO:0000256" key="8">
    <source>
        <dbReference type="ARBA" id="ARBA00023098"/>
    </source>
</evidence>
<evidence type="ECO:0000256" key="3">
    <source>
        <dbReference type="ARBA" id="ARBA00022553"/>
    </source>
</evidence>
<evidence type="ECO:0000256" key="41">
    <source>
        <dbReference type="ARBA" id="ARBA00048935"/>
    </source>
</evidence>
<comment type="pathway">
    <text evidence="1">Lipid metabolism.</text>
</comment>
<dbReference type="InterPro" id="IPR016035">
    <property type="entry name" value="Acyl_Trfase/lysoPLipase"/>
</dbReference>
<feature type="domain" description="Ketosynthase family 3 (KS3)" evidence="52">
    <location>
        <begin position="12"/>
        <end position="444"/>
    </location>
</feature>
<dbReference type="InterPro" id="IPR018201">
    <property type="entry name" value="Ketoacyl_synth_AS"/>
</dbReference>
<keyword evidence="6" id="KW-0276">Fatty acid metabolism</keyword>
<dbReference type="InterPro" id="IPR049552">
    <property type="entry name" value="PKS_DH_N"/>
</dbReference>
<dbReference type="InterPro" id="IPR016036">
    <property type="entry name" value="Malonyl_transacylase_ACP-bd"/>
</dbReference>
<dbReference type="InterPro" id="IPR020806">
    <property type="entry name" value="PKS_PP-bd"/>
</dbReference>
<comment type="catalytic activity">
    <reaction evidence="43">
        <text>decanoyl-[ACP] + malonyl-[ACP] + H(+) = 3-oxododecanoyl-[ACP] + holo-[ACP] + CO2</text>
        <dbReference type="Rhea" id="RHEA:41868"/>
        <dbReference type="Rhea" id="RHEA-COMP:9623"/>
        <dbReference type="Rhea" id="RHEA-COMP:9640"/>
        <dbReference type="Rhea" id="RHEA-COMP:9641"/>
        <dbReference type="Rhea" id="RHEA-COMP:9685"/>
        <dbReference type="ChEBI" id="CHEBI:15378"/>
        <dbReference type="ChEBI" id="CHEBI:16526"/>
        <dbReference type="ChEBI" id="CHEBI:64479"/>
        <dbReference type="ChEBI" id="CHEBI:78449"/>
        <dbReference type="ChEBI" id="CHEBI:78468"/>
        <dbReference type="ChEBI" id="CHEBI:78469"/>
    </reaction>
    <physiologicalReaction direction="left-to-right" evidence="43">
        <dbReference type="Rhea" id="RHEA:41869"/>
    </physiologicalReaction>
</comment>
<evidence type="ECO:0000256" key="35">
    <source>
        <dbReference type="ARBA" id="ARBA00048420"/>
    </source>
</evidence>
<keyword evidence="4" id="KW-0808">Transferase</keyword>
<dbReference type="Pfam" id="PF13602">
    <property type="entry name" value="ADH_zinc_N_2"/>
    <property type="match status" value="1"/>
</dbReference>
<dbReference type="PROSITE" id="PS51257">
    <property type="entry name" value="PROKAR_LIPOPROTEIN"/>
    <property type="match status" value="1"/>
</dbReference>
<evidence type="ECO:0000256" key="23">
    <source>
        <dbReference type="ARBA" id="ARBA00047400"/>
    </source>
</evidence>
<dbReference type="PROSITE" id="PS52004">
    <property type="entry name" value="KS3_2"/>
    <property type="match status" value="1"/>
</dbReference>
<evidence type="ECO:0000256" key="32">
    <source>
        <dbReference type="ARBA" id="ARBA00048051"/>
    </source>
</evidence>
<dbReference type="CDD" id="cd05195">
    <property type="entry name" value="enoyl_red"/>
    <property type="match status" value="1"/>
</dbReference>
<evidence type="ECO:0000256" key="48">
    <source>
        <dbReference type="ARBA" id="ARBA00049449"/>
    </source>
</evidence>
<evidence type="ECO:0000256" key="47">
    <source>
        <dbReference type="ARBA" id="ARBA00049422"/>
    </source>
</evidence>
<evidence type="ECO:0000256" key="44">
    <source>
        <dbReference type="ARBA" id="ARBA00049171"/>
    </source>
</evidence>
<evidence type="ECO:0000256" key="15">
    <source>
        <dbReference type="ARBA" id="ARBA00023394"/>
    </source>
</evidence>
<evidence type="ECO:0000313" key="54">
    <source>
        <dbReference type="EMBL" id="VAW31322.1"/>
    </source>
</evidence>
<dbReference type="GO" id="GO:0004313">
    <property type="term" value="F:[acyl-carrier-protein] S-acetyltransferase activity"/>
    <property type="evidence" value="ECO:0007669"/>
    <property type="project" value="UniProtKB-EC"/>
</dbReference>
<evidence type="ECO:0000256" key="42">
    <source>
        <dbReference type="ARBA" id="ARBA00049019"/>
    </source>
</evidence>
<comment type="catalytic activity">
    <reaction evidence="46">
        <text>3-oxohexadecanoyl-[ACP] + NADPH + H(+) = (3R)-hydroxyhexadecanoyl-[ACP] + NADP(+)</text>
        <dbReference type="Rhea" id="RHEA:41904"/>
        <dbReference type="Rhea" id="RHEA-COMP:9649"/>
        <dbReference type="Rhea" id="RHEA-COMP:9650"/>
        <dbReference type="ChEBI" id="CHEBI:15378"/>
        <dbReference type="ChEBI" id="CHEBI:57783"/>
        <dbReference type="ChEBI" id="CHEBI:58349"/>
        <dbReference type="ChEBI" id="CHEBI:78478"/>
        <dbReference type="ChEBI" id="CHEBI:78480"/>
    </reaction>
    <physiologicalReaction direction="left-to-right" evidence="46">
        <dbReference type="Rhea" id="RHEA:41905"/>
    </physiologicalReaction>
</comment>
<comment type="catalytic activity">
    <reaction evidence="39">
        <text>holo-[ACP] + acetyl-CoA = acetyl-[ACP] + CoA</text>
        <dbReference type="Rhea" id="RHEA:41788"/>
        <dbReference type="Rhea" id="RHEA-COMP:9621"/>
        <dbReference type="Rhea" id="RHEA-COMP:9685"/>
        <dbReference type="ChEBI" id="CHEBI:57287"/>
        <dbReference type="ChEBI" id="CHEBI:57288"/>
        <dbReference type="ChEBI" id="CHEBI:64479"/>
        <dbReference type="ChEBI" id="CHEBI:78446"/>
        <dbReference type="EC" id="2.3.1.38"/>
    </reaction>
    <physiologicalReaction direction="left-to-right" evidence="39">
        <dbReference type="Rhea" id="RHEA:41789"/>
    </physiologicalReaction>
</comment>
<evidence type="ECO:0000256" key="17">
    <source>
        <dbReference type="ARBA" id="ARBA00023399"/>
    </source>
</evidence>
<dbReference type="Pfam" id="PF22621">
    <property type="entry name" value="CurL-like_PKS_C"/>
    <property type="match status" value="1"/>
</dbReference>
<dbReference type="Gene3D" id="1.10.1200.10">
    <property type="entry name" value="ACP-like"/>
    <property type="match status" value="1"/>
</dbReference>
<evidence type="ECO:0000256" key="4">
    <source>
        <dbReference type="ARBA" id="ARBA00022679"/>
    </source>
</evidence>
<dbReference type="InterPro" id="IPR050091">
    <property type="entry name" value="PKS_NRPS_Biosynth_Enz"/>
</dbReference>
<evidence type="ECO:0000256" key="11">
    <source>
        <dbReference type="ARBA" id="ARBA00023332"/>
    </source>
</evidence>
<dbReference type="Pfam" id="PF08659">
    <property type="entry name" value="KR"/>
    <property type="match status" value="1"/>
</dbReference>
<dbReference type="InterPro" id="IPR036291">
    <property type="entry name" value="NAD(P)-bd_dom_sf"/>
</dbReference>
<comment type="catalytic activity">
    <reaction evidence="38">
        <text>a 2,3-saturated acyl-[ACP] + NADP(+) = a (2E)-enoyl-[ACP] + NADPH + H(+)</text>
        <dbReference type="Rhea" id="RHEA:22564"/>
        <dbReference type="Rhea" id="RHEA-COMP:9925"/>
        <dbReference type="Rhea" id="RHEA-COMP:9926"/>
        <dbReference type="ChEBI" id="CHEBI:15378"/>
        <dbReference type="ChEBI" id="CHEBI:57783"/>
        <dbReference type="ChEBI" id="CHEBI:58349"/>
        <dbReference type="ChEBI" id="CHEBI:78784"/>
        <dbReference type="ChEBI" id="CHEBI:78785"/>
        <dbReference type="EC" id="1.3.1.39"/>
    </reaction>
    <physiologicalReaction direction="right-to-left" evidence="38">
        <dbReference type="Rhea" id="RHEA:22566"/>
    </physiologicalReaction>
</comment>
<evidence type="ECO:0000256" key="34">
    <source>
        <dbReference type="ARBA" id="ARBA00048289"/>
    </source>
</evidence>
<dbReference type="FunFam" id="3.40.47.10:FF:000042">
    <property type="entry name" value="Polyketide synthase Pks13"/>
    <property type="match status" value="1"/>
</dbReference>
<dbReference type="GO" id="GO:0031177">
    <property type="term" value="F:phosphopantetheine binding"/>
    <property type="evidence" value="ECO:0007669"/>
    <property type="project" value="InterPro"/>
</dbReference>
<dbReference type="SMART" id="SM00829">
    <property type="entry name" value="PKS_ER"/>
    <property type="match status" value="1"/>
</dbReference>
<evidence type="ECO:0000256" key="5">
    <source>
        <dbReference type="ARBA" id="ARBA00022799"/>
    </source>
</evidence>
<evidence type="ECO:0000256" key="25">
    <source>
        <dbReference type="ARBA" id="ARBA00047451"/>
    </source>
</evidence>
<evidence type="ECO:0000256" key="24">
    <source>
        <dbReference type="ARBA" id="ARBA00047440"/>
    </source>
</evidence>
<dbReference type="Gene3D" id="3.90.180.10">
    <property type="entry name" value="Medium-chain alcohol dehydrogenases, catalytic domain"/>
    <property type="match status" value="1"/>
</dbReference>
<dbReference type="InterPro" id="IPR014031">
    <property type="entry name" value="Ketoacyl_synth_C"/>
</dbReference>
<dbReference type="Pfam" id="PF14765">
    <property type="entry name" value="PS-DH"/>
    <property type="match status" value="1"/>
</dbReference>
<comment type="catalytic activity">
    <reaction evidence="17">
        <text>(3R)-hydroxyoctadecanoyl-[ACP] = (2E)-octadecenoyl-[ACP] + H2O</text>
        <dbReference type="Rhea" id="RHEA:41924"/>
        <dbReference type="Rhea" id="RHEA-COMP:9654"/>
        <dbReference type="Rhea" id="RHEA-COMP:9655"/>
        <dbReference type="ChEBI" id="CHEBI:15377"/>
        <dbReference type="ChEBI" id="CHEBI:78488"/>
        <dbReference type="ChEBI" id="CHEBI:78489"/>
    </reaction>
    <physiologicalReaction direction="left-to-right" evidence="17">
        <dbReference type="Rhea" id="RHEA:41925"/>
    </physiologicalReaction>
</comment>
<dbReference type="InterPro" id="IPR049900">
    <property type="entry name" value="PKS_mFAS_DH"/>
</dbReference>
<dbReference type="InterPro" id="IPR011032">
    <property type="entry name" value="GroES-like_sf"/>
</dbReference>
<name>A0A3B0UXW4_9ZZZZ</name>
<evidence type="ECO:0000256" key="12">
    <source>
        <dbReference type="ARBA" id="ARBA00023351"/>
    </source>
</evidence>
<comment type="catalytic activity">
    <reaction evidence="13">
        <text>(3R)-hydroxyhexanoyl-[ACP] = (2E)-hexenoyl-[ACP] + H2O</text>
        <dbReference type="Rhea" id="RHEA:41828"/>
        <dbReference type="Rhea" id="RHEA-COMP:9630"/>
        <dbReference type="Rhea" id="RHEA-COMP:9631"/>
        <dbReference type="ChEBI" id="CHEBI:15377"/>
        <dbReference type="ChEBI" id="CHEBI:78457"/>
        <dbReference type="ChEBI" id="CHEBI:78458"/>
    </reaction>
    <physiologicalReaction direction="left-to-right" evidence="13">
        <dbReference type="Rhea" id="RHEA:41829"/>
    </physiologicalReaction>
</comment>
<organism evidence="54">
    <name type="scientific">hydrothermal vent metagenome</name>
    <dbReference type="NCBI Taxonomy" id="652676"/>
    <lineage>
        <taxon>unclassified sequences</taxon>
        <taxon>metagenomes</taxon>
        <taxon>ecological metagenomes</taxon>
    </lineage>
</organism>
<dbReference type="EMBL" id="UOEU01000200">
    <property type="protein sequence ID" value="VAW31322.1"/>
    <property type="molecule type" value="Genomic_DNA"/>
</dbReference>
<dbReference type="SUPFAM" id="SSF53474">
    <property type="entry name" value="alpha/beta-Hydrolases"/>
    <property type="match status" value="1"/>
</dbReference>
<evidence type="ECO:0000256" key="1">
    <source>
        <dbReference type="ARBA" id="ARBA00005189"/>
    </source>
</evidence>